<protein>
    <submittedName>
        <fullName evidence="2">Uncharacterized protein</fullName>
    </submittedName>
</protein>
<feature type="region of interest" description="Disordered" evidence="1">
    <location>
        <begin position="30"/>
        <end position="60"/>
    </location>
</feature>
<feature type="compositionally biased region" description="Polar residues" evidence="1">
    <location>
        <begin position="533"/>
        <end position="554"/>
    </location>
</feature>
<reference evidence="2" key="1">
    <citation type="submission" date="2022-08" db="EMBL/GenBank/DDBJ databases">
        <authorList>
            <consortium name="DOE Joint Genome Institute"/>
            <person name="Min B."/>
            <person name="Riley R."/>
            <person name="Sierra-Patev S."/>
            <person name="Naranjo-Ortiz M."/>
            <person name="Looney B."/>
            <person name="Konkel Z."/>
            <person name="Slot J.C."/>
            <person name="Sakamoto Y."/>
            <person name="Steenwyk J.L."/>
            <person name="Rokas A."/>
            <person name="Carro J."/>
            <person name="Camarero S."/>
            <person name="Ferreira P."/>
            <person name="Molpeceres G."/>
            <person name="Ruiz-Duenas F.J."/>
            <person name="Serrano A."/>
            <person name="Henrissat B."/>
            <person name="Drula E."/>
            <person name="Hughes K.W."/>
            <person name="Mata J.L."/>
            <person name="Ishikawa N.K."/>
            <person name="Vargas-Isla R."/>
            <person name="Ushijima S."/>
            <person name="Smith C.A."/>
            <person name="Ahrendt S."/>
            <person name="Andreopoulos W."/>
            <person name="He G."/>
            <person name="Labutti K."/>
            <person name="Lipzen A."/>
            <person name="Ng V."/>
            <person name="Sandor L."/>
            <person name="Barry K."/>
            <person name="Martinez A.T."/>
            <person name="Xiao Y."/>
            <person name="Gibbons J.G."/>
            <person name="Terashima K."/>
            <person name="Hibbett D.S."/>
            <person name="Grigoriev I.V."/>
        </authorList>
    </citation>
    <scope>NUCLEOTIDE SEQUENCE</scope>
    <source>
        <strain evidence="2">Sp2 HRB7682 ss15</strain>
    </source>
</reference>
<feature type="compositionally biased region" description="Low complexity" evidence="1">
    <location>
        <begin position="487"/>
        <end position="500"/>
    </location>
</feature>
<feature type="compositionally biased region" description="Low complexity" evidence="1">
    <location>
        <begin position="394"/>
        <end position="407"/>
    </location>
</feature>
<gene>
    <name evidence="2" type="ORF">C8J55DRAFT_555180</name>
</gene>
<comment type="caution">
    <text evidence="2">The sequence shown here is derived from an EMBL/GenBank/DDBJ whole genome shotgun (WGS) entry which is preliminary data.</text>
</comment>
<dbReference type="Proteomes" id="UP001150238">
    <property type="component" value="Unassembled WGS sequence"/>
</dbReference>
<feature type="region of interest" description="Disordered" evidence="1">
    <location>
        <begin position="454"/>
        <end position="579"/>
    </location>
</feature>
<evidence type="ECO:0000313" key="3">
    <source>
        <dbReference type="Proteomes" id="UP001150238"/>
    </source>
</evidence>
<feature type="region of interest" description="Disordered" evidence="1">
    <location>
        <begin position="366"/>
        <end position="407"/>
    </location>
</feature>
<feature type="compositionally biased region" description="Low complexity" evidence="1">
    <location>
        <begin position="366"/>
        <end position="375"/>
    </location>
</feature>
<feature type="region of interest" description="Disordered" evidence="1">
    <location>
        <begin position="289"/>
        <end position="310"/>
    </location>
</feature>
<organism evidence="2 3">
    <name type="scientific">Lentinula lateritia</name>
    <dbReference type="NCBI Taxonomy" id="40482"/>
    <lineage>
        <taxon>Eukaryota</taxon>
        <taxon>Fungi</taxon>
        <taxon>Dikarya</taxon>
        <taxon>Basidiomycota</taxon>
        <taxon>Agaricomycotina</taxon>
        <taxon>Agaricomycetes</taxon>
        <taxon>Agaricomycetidae</taxon>
        <taxon>Agaricales</taxon>
        <taxon>Marasmiineae</taxon>
        <taxon>Omphalotaceae</taxon>
        <taxon>Lentinula</taxon>
    </lineage>
</organism>
<feature type="compositionally biased region" description="Acidic residues" evidence="1">
    <location>
        <begin position="376"/>
        <end position="387"/>
    </location>
</feature>
<accession>A0A9W9DZX2</accession>
<sequence>MHHYLSIAVQSESFSSEVYALSPSDHLVPMNRGSFSSSSSSSPDGPPRRQMDGSPLSTFRDSRVSRASVLPSVVLPYLRRLDLGDTSGLPLKDPMLVLKLSSQSFLDSDIKDDISRVPLYTIRTNGTQTSVVRSDPWNGNTTIAEVEWPILDPSKAKGKQLDGVTIQMRNGRQKQADTFLRPGSILSAPRKFKIPGYSRSLKWKAVGSSYWCLAASAKGPIAILERGAETMPPIIKVFETLHDKYDTRPMLVHQGVSILLLDYVIVTALLLTTDIQEWMVVQKHDGEVNHELPPEVSGSDDFGPRSAPPASTSALQWRKVLYGVPLYPKRQSSASTASHVRFPGNLNQIAKIVNGEPMYPSLYRESSSIDFSSSESESDQETESEDILDTRVQPSSTPSRAPSPSAESVLYPLTTASAPSHTYLDPSFYNEYGIPPVPPLPAEYVASRNLVSPVSASASRRPRELPRPPSQHSATHRSRSSPPRPHTSPSSPAEPYSAEFSPDRRRPSVDSTFLSRNNSQFQRTLPELPPISLQASTSHSPLRHSQSSTRPMNTRTREKRSSQCPRRTLPPTPTAVSHPDWMTGLRIRKRSHNELAQWFHNGHDSMPTRYDDHRQSMVFDALDCPPPAYNSLEFAAGTSLNIAPSSSLPPPPPPPMHDMQGVLQ</sequence>
<dbReference type="AlphaFoldDB" id="A0A9W9DZX2"/>
<feature type="compositionally biased region" description="Polar residues" evidence="1">
    <location>
        <begin position="509"/>
        <end position="523"/>
    </location>
</feature>
<feature type="region of interest" description="Disordered" evidence="1">
    <location>
        <begin position="643"/>
        <end position="664"/>
    </location>
</feature>
<proteinExistence type="predicted"/>
<dbReference type="EMBL" id="JANVFS010000003">
    <property type="protein sequence ID" value="KAJ4493757.1"/>
    <property type="molecule type" value="Genomic_DNA"/>
</dbReference>
<name>A0A9W9DZX2_9AGAR</name>
<reference evidence="2" key="2">
    <citation type="journal article" date="2023" name="Proc. Natl. Acad. Sci. U.S.A.">
        <title>A global phylogenomic analysis of the shiitake genus Lentinula.</title>
        <authorList>
            <person name="Sierra-Patev S."/>
            <person name="Min B."/>
            <person name="Naranjo-Ortiz M."/>
            <person name="Looney B."/>
            <person name="Konkel Z."/>
            <person name="Slot J.C."/>
            <person name="Sakamoto Y."/>
            <person name="Steenwyk J.L."/>
            <person name="Rokas A."/>
            <person name="Carro J."/>
            <person name="Camarero S."/>
            <person name="Ferreira P."/>
            <person name="Molpeceres G."/>
            <person name="Ruiz-Duenas F.J."/>
            <person name="Serrano A."/>
            <person name="Henrissat B."/>
            <person name="Drula E."/>
            <person name="Hughes K.W."/>
            <person name="Mata J.L."/>
            <person name="Ishikawa N.K."/>
            <person name="Vargas-Isla R."/>
            <person name="Ushijima S."/>
            <person name="Smith C.A."/>
            <person name="Donoghue J."/>
            <person name="Ahrendt S."/>
            <person name="Andreopoulos W."/>
            <person name="He G."/>
            <person name="LaButti K."/>
            <person name="Lipzen A."/>
            <person name="Ng V."/>
            <person name="Riley R."/>
            <person name="Sandor L."/>
            <person name="Barry K."/>
            <person name="Martinez A.T."/>
            <person name="Xiao Y."/>
            <person name="Gibbons J.G."/>
            <person name="Terashima K."/>
            <person name="Grigoriev I.V."/>
            <person name="Hibbett D."/>
        </authorList>
    </citation>
    <scope>NUCLEOTIDE SEQUENCE</scope>
    <source>
        <strain evidence="2">Sp2 HRB7682 ss15</strain>
    </source>
</reference>
<feature type="compositionally biased region" description="Pro residues" evidence="1">
    <location>
        <begin position="647"/>
        <end position="656"/>
    </location>
</feature>
<evidence type="ECO:0000313" key="2">
    <source>
        <dbReference type="EMBL" id="KAJ4493757.1"/>
    </source>
</evidence>
<evidence type="ECO:0000256" key="1">
    <source>
        <dbReference type="SAM" id="MobiDB-lite"/>
    </source>
</evidence>